<dbReference type="Proteomes" id="UP000515909">
    <property type="component" value="Chromosome"/>
</dbReference>
<keyword evidence="1" id="KW-0805">Transcription regulation</keyword>
<evidence type="ECO:0000256" key="1">
    <source>
        <dbReference type="ARBA" id="ARBA00023015"/>
    </source>
</evidence>
<dbReference type="Pfam" id="PF13280">
    <property type="entry name" value="WYL"/>
    <property type="match status" value="1"/>
</dbReference>
<dbReference type="PANTHER" id="PTHR34580:SF1">
    <property type="entry name" value="PROTEIN PAFC"/>
    <property type="match status" value="1"/>
</dbReference>
<evidence type="ECO:0000313" key="5">
    <source>
        <dbReference type="Proteomes" id="UP000515909"/>
    </source>
</evidence>
<reference evidence="4 5" key="1">
    <citation type="submission" date="2020-08" db="EMBL/GenBank/DDBJ databases">
        <title>The isolate Caproiciproducens sp. 7D4C2 produces n-caproate at mildly acidic conditions from hexoses: genome and rBOX comparison with related strains and chain-elongating bacteria.</title>
        <authorList>
            <person name="Esquivel-Elizondo S."/>
            <person name="Bagci C."/>
            <person name="Temovska M."/>
            <person name="Jeon B.S."/>
            <person name="Bessarab I."/>
            <person name="Williams R.B.H."/>
            <person name="Huson D.H."/>
            <person name="Angenent L.T."/>
        </authorList>
    </citation>
    <scope>NUCLEOTIDE SEQUENCE [LARGE SCALE GENOMIC DNA]</scope>
    <source>
        <strain evidence="4 5">7D4C2</strain>
    </source>
</reference>
<dbReference type="RefSeq" id="WP_066649389.1">
    <property type="nucleotide sequence ID" value="NZ_CP060286.1"/>
</dbReference>
<dbReference type="InterPro" id="IPR026881">
    <property type="entry name" value="WYL_dom"/>
</dbReference>
<dbReference type="SMART" id="SM00420">
    <property type="entry name" value="HTH_DEOR"/>
    <property type="match status" value="1"/>
</dbReference>
<accession>A0A7G8TEQ8</accession>
<dbReference type="KEGG" id="cfem:HCR03_07710"/>
<dbReference type="InterPro" id="IPR057727">
    <property type="entry name" value="WCX_dom"/>
</dbReference>
<sequence length="301" mass="34203">MQVGRLFDIVYQLLLHGSVTAADLAERFEVSTRTVYRDIEALSEAGIPVYASRGRNGGISLIDRFVLDRSLLSEQEQDEILFALQSVRAARTGRDGELLSRLSSVFKRESPDWIEADFTDWGSGKEEKDRFALLKSAVLQRRVIGFTYYNAKGESRERLAEPVKLIFKNSWYLQAFCLSRQDYRTFKISRMEQVRLTEQSFEKREAPLPDLDEKGIAMVELSLLFSPRLAYRVHDEFHPSCISARPDGSFAVTTSYPAGDWIIGYLLSFGSGVTVLAPDAIREQVQKEAEGIQGNYFKEKT</sequence>
<feature type="domain" description="HTH deoR-type" evidence="3">
    <location>
        <begin position="2"/>
        <end position="57"/>
    </location>
</feature>
<evidence type="ECO:0000313" key="4">
    <source>
        <dbReference type="EMBL" id="QNK42099.1"/>
    </source>
</evidence>
<dbReference type="InterPro" id="IPR028349">
    <property type="entry name" value="PafC-like"/>
</dbReference>
<organism evidence="4 5">
    <name type="scientific">Caproicibacter fermentans</name>
    <dbReference type="NCBI Taxonomy" id="2576756"/>
    <lineage>
        <taxon>Bacteria</taxon>
        <taxon>Bacillati</taxon>
        <taxon>Bacillota</taxon>
        <taxon>Clostridia</taxon>
        <taxon>Eubacteriales</taxon>
        <taxon>Acutalibacteraceae</taxon>
        <taxon>Caproicibacter</taxon>
    </lineage>
</organism>
<dbReference type="PROSITE" id="PS52050">
    <property type="entry name" value="WYL"/>
    <property type="match status" value="1"/>
</dbReference>
<dbReference type="InterPro" id="IPR036390">
    <property type="entry name" value="WH_DNA-bd_sf"/>
</dbReference>
<proteinExistence type="predicted"/>
<dbReference type="AlphaFoldDB" id="A0A7G8TEQ8"/>
<dbReference type="PIRSF" id="PIRSF016838">
    <property type="entry name" value="PafC"/>
    <property type="match status" value="1"/>
</dbReference>
<dbReference type="GO" id="GO:0003700">
    <property type="term" value="F:DNA-binding transcription factor activity"/>
    <property type="evidence" value="ECO:0007669"/>
    <property type="project" value="InterPro"/>
</dbReference>
<dbReference type="InterPro" id="IPR051534">
    <property type="entry name" value="CBASS_pafABC_assoc_protein"/>
</dbReference>
<dbReference type="PANTHER" id="PTHR34580">
    <property type="match status" value="1"/>
</dbReference>
<dbReference type="SUPFAM" id="SSF46785">
    <property type="entry name" value="Winged helix' DNA-binding domain"/>
    <property type="match status" value="1"/>
</dbReference>
<name>A0A7G8TEQ8_9FIRM</name>
<keyword evidence="2" id="KW-0804">Transcription</keyword>
<dbReference type="EMBL" id="CP060286">
    <property type="protein sequence ID" value="QNK42099.1"/>
    <property type="molecule type" value="Genomic_DNA"/>
</dbReference>
<dbReference type="InterPro" id="IPR001034">
    <property type="entry name" value="DeoR_HTH"/>
</dbReference>
<dbReference type="InterPro" id="IPR013196">
    <property type="entry name" value="HTH_11"/>
</dbReference>
<dbReference type="Pfam" id="PF08279">
    <property type="entry name" value="HTH_11"/>
    <property type="match status" value="1"/>
</dbReference>
<dbReference type="InterPro" id="IPR036388">
    <property type="entry name" value="WH-like_DNA-bd_sf"/>
</dbReference>
<protein>
    <submittedName>
        <fullName evidence="4">YafY family transcriptional regulator</fullName>
    </submittedName>
</protein>
<dbReference type="Gene3D" id="1.10.10.10">
    <property type="entry name" value="Winged helix-like DNA-binding domain superfamily/Winged helix DNA-binding domain"/>
    <property type="match status" value="1"/>
</dbReference>
<evidence type="ECO:0000259" key="3">
    <source>
        <dbReference type="PROSITE" id="PS51000"/>
    </source>
</evidence>
<dbReference type="Pfam" id="PF25583">
    <property type="entry name" value="WCX"/>
    <property type="match status" value="1"/>
</dbReference>
<dbReference type="PROSITE" id="PS51000">
    <property type="entry name" value="HTH_DEOR_2"/>
    <property type="match status" value="1"/>
</dbReference>
<gene>
    <name evidence="4" type="ORF">HCR03_07710</name>
</gene>
<evidence type="ECO:0000256" key="2">
    <source>
        <dbReference type="ARBA" id="ARBA00023163"/>
    </source>
</evidence>